<gene>
    <name evidence="1" type="ORF">ZHAS_00014455</name>
</gene>
<keyword evidence="3" id="KW-1185">Reference proteome</keyword>
<accession>A0A084W8C6</accession>
<dbReference type="EnsemblMetazoa" id="ASIC014455-RA">
    <property type="protein sequence ID" value="ASIC014455-PA"/>
    <property type="gene ID" value="ASIC014455"/>
</dbReference>
<sequence length="219" mass="24817">MTQLDVSTRMIRCVLNAIGPVKLADTSALKYFLGKATNLQAIDGEGMTLLHCLIVLKQYGLAKYLIEEYGFDIGAINTQNGWNAFHYCANIPFPETNQNRMARMDLLEHMMVKDHSDRHLSVRDSQGKNVLHHAVMNRHFWIAKCILQRKMKVGNAEDQSSAVTRHLTRAGLIDTQQCSDFILKDLNEDEAFWKATLVQTRDTEQHSIGNVLGKAFVKV</sequence>
<dbReference type="SMART" id="SM00248">
    <property type="entry name" value="ANK"/>
    <property type="match status" value="3"/>
</dbReference>
<dbReference type="EMBL" id="KE525318">
    <property type="protein sequence ID" value="KFB46470.1"/>
    <property type="molecule type" value="Genomic_DNA"/>
</dbReference>
<dbReference type="STRING" id="74873.A0A084W8C6"/>
<evidence type="ECO:0000313" key="2">
    <source>
        <dbReference type="EnsemblMetazoa" id="ASIC014455-PA"/>
    </source>
</evidence>
<dbReference type="VEuPathDB" id="VectorBase:ASIS008769"/>
<name>A0A084W8C6_ANOSI</name>
<dbReference type="Gene3D" id="1.25.40.20">
    <property type="entry name" value="Ankyrin repeat-containing domain"/>
    <property type="match status" value="1"/>
</dbReference>
<reference evidence="2" key="2">
    <citation type="submission" date="2020-05" db="UniProtKB">
        <authorList>
            <consortium name="EnsemblMetazoa"/>
        </authorList>
    </citation>
    <scope>IDENTIFICATION</scope>
</reference>
<dbReference type="OrthoDB" id="7739966at2759"/>
<dbReference type="InterPro" id="IPR036770">
    <property type="entry name" value="Ankyrin_rpt-contain_sf"/>
</dbReference>
<dbReference type="SUPFAM" id="SSF48403">
    <property type="entry name" value="Ankyrin repeat"/>
    <property type="match status" value="1"/>
</dbReference>
<organism evidence="1">
    <name type="scientific">Anopheles sinensis</name>
    <name type="common">Mosquito</name>
    <dbReference type="NCBI Taxonomy" id="74873"/>
    <lineage>
        <taxon>Eukaryota</taxon>
        <taxon>Metazoa</taxon>
        <taxon>Ecdysozoa</taxon>
        <taxon>Arthropoda</taxon>
        <taxon>Hexapoda</taxon>
        <taxon>Insecta</taxon>
        <taxon>Pterygota</taxon>
        <taxon>Neoptera</taxon>
        <taxon>Endopterygota</taxon>
        <taxon>Diptera</taxon>
        <taxon>Nematocera</taxon>
        <taxon>Culicoidea</taxon>
        <taxon>Culicidae</taxon>
        <taxon>Anophelinae</taxon>
        <taxon>Anopheles</taxon>
    </lineage>
</organism>
<dbReference type="EMBL" id="ATLV01021410">
    <property type="status" value="NOT_ANNOTATED_CDS"/>
    <property type="molecule type" value="Genomic_DNA"/>
</dbReference>
<reference evidence="1 3" key="1">
    <citation type="journal article" date="2014" name="BMC Genomics">
        <title>Genome sequence of Anopheles sinensis provides insight into genetics basis of mosquito competence for malaria parasites.</title>
        <authorList>
            <person name="Zhou D."/>
            <person name="Zhang D."/>
            <person name="Ding G."/>
            <person name="Shi L."/>
            <person name="Hou Q."/>
            <person name="Ye Y."/>
            <person name="Xu Y."/>
            <person name="Zhou H."/>
            <person name="Xiong C."/>
            <person name="Li S."/>
            <person name="Yu J."/>
            <person name="Hong S."/>
            <person name="Yu X."/>
            <person name="Zou P."/>
            <person name="Chen C."/>
            <person name="Chang X."/>
            <person name="Wang W."/>
            <person name="Lv Y."/>
            <person name="Sun Y."/>
            <person name="Ma L."/>
            <person name="Shen B."/>
            <person name="Zhu C."/>
        </authorList>
    </citation>
    <scope>NUCLEOTIDE SEQUENCE [LARGE SCALE GENOMIC DNA]</scope>
</reference>
<protein>
    <submittedName>
        <fullName evidence="1">AGAP012173-PA-like protein</fullName>
    </submittedName>
</protein>
<evidence type="ECO:0000313" key="3">
    <source>
        <dbReference type="Proteomes" id="UP000030765"/>
    </source>
</evidence>
<dbReference type="InterPro" id="IPR002110">
    <property type="entry name" value="Ankyrin_rpt"/>
</dbReference>
<evidence type="ECO:0000313" key="1">
    <source>
        <dbReference type="EMBL" id="KFB46470.1"/>
    </source>
</evidence>
<dbReference type="AlphaFoldDB" id="A0A084W8C6"/>
<dbReference type="VEuPathDB" id="VectorBase:ASIC014455"/>
<dbReference type="Proteomes" id="UP000030765">
    <property type="component" value="Unassembled WGS sequence"/>
</dbReference>
<proteinExistence type="predicted"/>